<evidence type="ECO:0000256" key="8">
    <source>
        <dbReference type="SAM" id="Phobius"/>
    </source>
</evidence>
<dbReference type="STRING" id="1157616.A0A1Z5SKZ4"/>
<accession>A0A1Z5SKZ4</accession>
<dbReference type="PANTHER" id="PTHR24269:SF16">
    <property type="entry name" value="PROTEIN SLG1"/>
    <property type="match status" value="1"/>
</dbReference>
<feature type="signal peptide" evidence="9">
    <location>
        <begin position="1"/>
        <end position="28"/>
    </location>
</feature>
<protein>
    <recommendedName>
        <fullName evidence="10">WSC domain-containing protein</fullName>
    </recommendedName>
</protein>
<reference evidence="11 12" key="1">
    <citation type="submission" date="2017-01" db="EMBL/GenBank/DDBJ databases">
        <title>The recent genome duplication of the halophilic yeast Hortaea werneckii: insights from long-read sequencing.</title>
        <authorList>
            <person name="Sinha S."/>
            <person name="Flibotte S."/>
            <person name="Neira M."/>
            <person name="Lenassi M."/>
            <person name="Gostincar C."/>
            <person name="Stajich J.E."/>
            <person name="Nislow C.E."/>
        </authorList>
    </citation>
    <scope>NUCLEOTIDE SEQUENCE [LARGE SCALE GENOMIC DNA]</scope>
    <source>
        <strain evidence="11 12">EXF-2000</strain>
    </source>
</reference>
<feature type="compositionally biased region" description="Low complexity" evidence="7">
    <location>
        <begin position="156"/>
        <end position="199"/>
    </location>
</feature>
<keyword evidence="12" id="KW-1185">Reference proteome</keyword>
<comment type="subcellular location">
    <subcellularLocation>
        <location evidence="1">Membrane</location>
        <topology evidence="1">Single-pass membrane protein</topology>
    </subcellularLocation>
</comment>
<keyword evidence="6" id="KW-0325">Glycoprotein</keyword>
<sequence length="355" mass="36549">MPSTFGVTTAYAALSLLTATVTCTHAHAHFHQKLARSQPAAAPALEKRLSAMTYEGCYSSSAGLTDQGSYTYQTSGYCQEQCAPNNFAVMGLSGGSNCWCGDALPQSSNKVSDSKCSTPCNGYGQDNCGGDGFFSVYLTGTKDEADVPEYGGGGSDSSSSSTSSVGSSSTTAVEPSSTTATAADTSSSSSSQTSQPDQSNEATTSQAPVVVTSVAPGTTVVVTQPATQVADATATNTPTEDSKSDGDGGGTNVAGVAAGVVVGVLAAAAIVAGIVLWIRHKKRQQAEEEYKRQNQVSDFMRGSDMREPKPPPTAYSQQSDSRLDPEAGRRNSAGSIADDQDYSRRILRVANPDTS</sequence>
<evidence type="ECO:0000256" key="5">
    <source>
        <dbReference type="ARBA" id="ARBA00023136"/>
    </source>
</evidence>
<dbReference type="OrthoDB" id="2019572at2759"/>
<dbReference type="VEuPathDB" id="FungiDB:BTJ68_15581"/>
<evidence type="ECO:0000256" key="6">
    <source>
        <dbReference type="ARBA" id="ARBA00023180"/>
    </source>
</evidence>
<feature type="chain" id="PRO_5013029461" description="WSC domain-containing protein" evidence="9">
    <location>
        <begin position="29"/>
        <end position="355"/>
    </location>
</feature>
<evidence type="ECO:0000313" key="11">
    <source>
        <dbReference type="EMBL" id="OTA14579.1"/>
    </source>
</evidence>
<dbReference type="GO" id="GO:0005886">
    <property type="term" value="C:plasma membrane"/>
    <property type="evidence" value="ECO:0007669"/>
    <property type="project" value="TreeGrafter"/>
</dbReference>
<evidence type="ECO:0000256" key="9">
    <source>
        <dbReference type="SAM" id="SignalP"/>
    </source>
</evidence>
<keyword evidence="4 8" id="KW-1133">Transmembrane helix</keyword>
<keyword evidence="3 9" id="KW-0732">Signal</keyword>
<comment type="caution">
    <text evidence="11">The sequence shown here is derived from an EMBL/GenBank/DDBJ whole genome shotgun (WGS) entry which is preliminary data.</text>
</comment>
<dbReference type="EMBL" id="MUNK01000534">
    <property type="protein sequence ID" value="OTA14579.1"/>
    <property type="molecule type" value="Genomic_DNA"/>
</dbReference>
<feature type="region of interest" description="Disordered" evidence="7">
    <location>
        <begin position="230"/>
        <end position="249"/>
    </location>
</feature>
<evidence type="ECO:0000256" key="2">
    <source>
        <dbReference type="ARBA" id="ARBA00022692"/>
    </source>
</evidence>
<dbReference type="Proteomes" id="UP000194280">
    <property type="component" value="Unassembled WGS sequence"/>
</dbReference>
<proteinExistence type="predicted"/>
<evidence type="ECO:0000256" key="3">
    <source>
        <dbReference type="ARBA" id="ARBA00022729"/>
    </source>
</evidence>
<feature type="domain" description="WSC" evidence="10">
    <location>
        <begin position="51"/>
        <end position="140"/>
    </location>
</feature>
<keyword evidence="5 8" id="KW-0472">Membrane</keyword>
<feature type="transmembrane region" description="Helical" evidence="8">
    <location>
        <begin position="253"/>
        <end position="278"/>
    </location>
</feature>
<evidence type="ECO:0000259" key="10">
    <source>
        <dbReference type="PROSITE" id="PS51212"/>
    </source>
</evidence>
<feature type="region of interest" description="Disordered" evidence="7">
    <location>
        <begin position="284"/>
        <end position="355"/>
    </location>
</feature>
<gene>
    <name evidence="11" type="ORF">BTJ68_15581</name>
</gene>
<evidence type="ECO:0000256" key="7">
    <source>
        <dbReference type="SAM" id="MobiDB-lite"/>
    </source>
</evidence>
<evidence type="ECO:0000256" key="4">
    <source>
        <dbReference type="ARBA" id="ARBA00022989"/>
    </source>
</evidence>
<dbReference type="InterPro" id="IPR002889">
    <property type="entry name" value="WSC_carb-bd"/>
</dbReference>
<keyword evidence="2 8" id="KW-0812">Transmembrane</keyword>
<dbReference type="PANTHER" id="PTHR24269">
    <property type="entry name" value="KREMEN PROTEIN"/>
    <property type="match status" value="1"/>
</dbReference>
<dbReference type="InParanoid" id="A0A1Z5SKZ4"/>
<dbReference type="AlphaFoldDB" id="A0A1Z5SKZ4"/>
<evidence type="ECO:0000256" key="1">
    <source>
        <dbReference type="ARBA" id="ARBA00004167"/>
    </source>
</evidence>
<dbReference type="InterPro" id="IPR051836">
    <property type="entry name" value="Kremen_rcpt"/>
</dbReference>
<organism evidence="11 12">
    <name type="scientific">Hortaea werneckii EXF-2000</name>
    <dbReference type="NCBI Taxonomy" id="1157616"/>
    <lineage>
        <taxon>Eukaryota</taxon>
        <taxon>Fungi</taxon>
        <taxon>Dikarya</taxon>
        <taxon>Ascomycota</taxon>
        <taxon>Pezizomycotina</taxon>
        <taxon>Dothideomycetes</taxon>
        <taxon>Dothideomycetidae</taxon>
        <taxon>Mycosphaerellales</taxon>
        <taxon>Teratosphaeriaceae</taxon>
        <taxon>Hortaea</taxon>
    </lineage>
</organism>
<dbReference type="SMART" id="SM00321">
    <property type="entry name" value="WSC"/>
    <property type="match status" value="1"/>
</dbReference>
<dbReference type="Pfam" id="PF01822">
    <property type="entry name" value="WSC"/>
    <property type="match status" value="1"/>
</dbReference>
<evidence type="ECO:0000313" key="12">
    <source>
        <dbReference type="Proteomes" id="UP000194280"/>
    </source>
</evidence>
<dbReference type="PROSITE" id="PS51212">
    <property type="entry name" value="WSC"/>
    <property type="match status" value="1"/>
</dbReference>
<feature type="region of interest" description="Disordered" evidence="7">
    <location>
        <begin position="145"/>
        <end position="207"/>
    </location>
</feature>
<name>A0A1Z5SKZ4_HORWE</name>